<name>A0A8S3SCS2_MYTED</name>
<dbReference type="EMBL" id="CAJPWZ010001602">
    <property type="protein sequence ID" value="CAG2218616.1"/>
    <property type="molecule type" value="Genomic_DNA"/>
</dbReference>
<accession>A0A8S3SCS2</accession>
<proteinExistence type="predicted"/>
<organism evidence="1 2">
    <name type="scientific">Mytilus edulis</name>
    <name type="common">Blue mussel</name>
    <dbReference type="NCBI Taxonomy" id="6550"/>
    <lineage>
        <taxon>Eukaryota</taxon>
        <taxon>Metazoa</taxon>
        <taxon>Spiralia</taxon>
        <taxon>Lophotrochozoa</taxon>
        <taxon>Mollusca</taxon>
        <taxon>Bivalvia</taxon>
        <taxon>Autobranchia</taxon>
        <taxon>Pteriomorphia</taxon>
        <taxon>Mytilida</taxon>
        <taxon>Mytiloidea</taxon>
        <taxon>Mytilidae</taxon>
        <taxon>Mytilinae</taxon>
        <taxon>Mytilus</taxon>
    </lineage>
</organism>
<evidence type="ECO:0000313" key="1">
    <source>
        <dbReference type="EMBL" id="CAG2218616.1"/>
    </source>
</evidence>
<evidence type="ECO:0000313" key="2">
    <source>
        <dbReference type="Proteomes" id="UP000683360"/>
    </source>
</evidence>
<dbReference type="Proteomes" id="UP000683360">
    <property type="component" value="Unassembled WGS sequence"/>
</dbReference>
<keyword evidence="2" id="KW-1185">Reference proteome</keyword>
<dbReference type="OrthoDB" id="7698403at2759"/>
<dbReference type="Gene3D" id="3.10.100.10">
    <property type="entry name" value="Mannose-Binding Protein A, subunit A"/>
    <property type="match status" value="1"/>
</dbReference>
<dbReference type="AlphaFoldDB" id="A0A8S3SCS2"/>
<comment type="caution">
    <text evidence="1">The sequence shown here is derived from an EMBL/GenBank/DDBJ whole genome shotgun (WGS) entry which is preliminary data.</text>
</comment>
<dbReference type="SUPFAM" id="SSF56436">
    <property type="entry name" value="C-type lectin-like"/>
    <property type="match status" value="1"/>
</dbReference>
<dbReference type="InterPro" id="IPR016186">
    <property type="entry name" value="C-type_lectin-like/link_sf"/>
</dbReference>
<gene>
    <name evidence="1" type="ORF">MEDL_32217</name>
</gene>
<dbReference type="InterPro" id="IPR016187">
    <property type="entry name" value="CTDL_fold"/>
</dbReference>
<sequence length="232" mass="25763">MSTIHKTSPKIVQRLTATNTLIISQKSVNYVDVWTGANDIDKDGNYTFAVENGPFSLNNLPFGEVNYVHNSPCGVKLFAVAGVSWYWEIVPCSNNAQSYICEYTLQKDPEVVGVFNDHSNYFHNHTDIAAEAEITDPLYGKQQSWGLGRRIVELDLLAVGMYCCICKSPLHLSNTVGEKLFGLSGIIMIRCDLCATVTDVQTGKRGPTGSYDINTKAALGRFTFRKKYKFLA</sequence>
<reference evidence="1" key="1">
    <citation type="submission" date="2021-03" db="EMBL/GenBank/DDBJ databases">
        <authorList>
            <person name="Bekaert M."/>
        </authorList>
    </citation>
    <scope>NUCLEOTIDE SEQUENCE</scope>
</reference>
<protein>
    <submittedName>
        <fullName evidence="1">Uncharacterized protein</fullName>
    </submittedName>
</protein>